<proteinExistence type="predicted"/>
<feature type="region of interest" description="Disordered" evidence="1">
    <location>
        <begin position="198"/>
        <end position="291"/>
    </location>
</feature>
<accession>A0AAV1BWK2</accession>
<dbReference type="PANTHER" id="PTHR35132">
    <property type="entry name" value="SERINE/ARGININE REPETITIVE MATRIX-LIKE PROTEIN"/>
    <property type="match status" value="1"/>
</dbReference>
<organism evidence="2 3">
    <name type="scientific">Oldenlandia corymbosa var. corymbosa</name>
    <dbReference type="NCBI Taxonomy" id="529605"/>
    <lineage>
        <taxon>Eukaryota</taxon>
        <taxon>Viridiplantae</taxon>
        <taxon>Streptophyta</taxon>
        <taxon>Embryophyta</taxon>
        <taxon>Tracheophyta</taxon>
        <taxon>Spermatophyta</taxon>
        <taxon>Magnoliopsida</taxon>
        <taxon>eudicotyledons</taxon>
        <taxon>Gunneridae</taxon>
        <taxon>Pentapetalae</taxon>
        <taxon>asterids</taxon>
        <taxon>lamiids</taxon>
        <taxon>Gentianales</taxon>
        <taxon>Rubiaceae</taxon>
        <taxon>Rubioideae</taxon>
        <taxon>Spermacoceae</taxon>
        <taxon>Hedyotis-Oldenlandia complex</taxon>
        <taxon>Oldenlandia</taxon>
    </lineage>
</organism>
<feature type="region of interest" description="Disordered" evidence="1">
    <location>
        <begin position="134"/>
        <end position="183"/>
    </location>
</feature>
<keyword evidence="3" id="KW-1185">Reference proteome</keyword>
<dbReference type="EMBL" id="CATKSE010000001">
    <property type="protein sequence ID" value="CAI9086848.1"/>
    <property type="molecule type" value="Genomic_DNA"/>
</dbReference>
<evidence type="ECO:0000313" key="3">
    <source>
        <dbReference type="Proteomes" id="UP001161247"/>
    </source>
</evidence>
<feature type="compositionally biased region" description="Basic residues" evidence="1">
    <location>
        <begin position="162"/>
        <end position="175"/>
    </location>
</feature>
<reference evidence="2" key="1">
    <citation type="submission" date="2023-03" db="EMBL/GenBank/DDBJ databases">
        <authorList>
            <person name="Julca I."/>
        </authorList>
    </citation>
    <scope>NUCLEOTIDE SEQUENCE</scope>
</reference>
<name>A0AAV1BWK2_OLDCO</name>
<feature type="region of interest" description="Disordered" evidence="1">
    <location>
        <begin position="1"/>
        <end position="30"/>
    </location>
</feature>
<comment type="caution">
    <text evidence="2">The sequence shown here is derived from an EMBL/GenBank/DDBJ whole genome shotgun (WGS) entry which is preliminary data.</text>
</comment>
<dbReference type="PANTHER" id="PTHR35132:SF1">
    <property type="entry name" value="SERINE_ARGININE REPETITIVE MATRIX-LIKE PROTEIN"/>
    <property type="match status" value="1"/>
</dbReference>
<feature type="compositionally biased region" description="Low complexity" evidence="1">
    <location>
        <begin position="222"/>
        <end position="234"/>
    </location>
</feature>
<feature type="region of interest" description="Disordered" evidence="1">
    <location>
        <begin position="62"/>
        <end position="105"/>
    </location>
</feature>
<evidence type="ECO:0000313" key="2">
    <source>
        <dbReference type="EMBL" id="CAI9086848.1"/>
    </source>
</evidence>
<protein>
    <submittedName>
        <fullName evidence="2">OLC1v1020767C1</fullName>
    </submittedName>
</protein>
<sequence>MMEPPELLLRPSPQVLSPCSSGRRSTTNSSPEFEFWMVRNPSFPQPNLLSADELFSDGVLLPLDHLPPTISSEDPPEEDKPPDTAGVSGFSDQCPAPGSGFGPGVSRIVEADVSAQPAAFTSSKRWKDIFKITGDRRSSSKANNNNNNSHDCAVVDGSSCSKGKKAKDKEKKKEKKISGSGSHGVSAAAELNINIWPFSRSKSAGNGGSRPRMVAGATRKVSSAPCSRSNSASESKSRKWPSSPARTGVHLGRSSPVWQVRHHRSPSSGTGLGTAGKNVVAGDLPGPAKNTEKPIKREVSELRRKYSPAAVCTTASATTSNSGSTKAKVLTLNVPMCIGYRNHLSCRSDENGAVNVVPDAAVCGEGIGGGGNGSDEGVRGSNLFNIRSLFTKKVH</sequence>
<evidence type="ECO:0000256" key="1">
    <source>
        <dbReference type="SAM" id="MobiDB-lite"/>
    </source>
</evidence>
<dbReference type="Proteomes" id="UP001161247">
    <property type="component" value="Unassembled WGS sequence"/>
</dbReference>
<feature type="compositionally biased region" description="Polar residues" evidence="1">
    <location>
        <begin position="14"/>
        <end position="30"/>
    </location>
</feature>
<gene>
    <name evidence="2" type="ORF">OLC1_LOCUS24832</name>
</gene>
<dbReference type="AlphaFoldDB" id="A0AAV1BWK2"/>